<keyword evidence="4" id="KW-0804">Transcription</keyword>
<dbReference type="Pfam" id="PF03466">
    <property type="entry name" value="LysR_substrate"/>
    <property type="match status" value="1"/>
</dbReference>
<comment type="similarity">
    <text evidence="1">Belongs to the LysR transcriptional regulatory family.</text>
</comment>
<keyword evidence="7" id="KW-1185">Reference proteome</keyword>
<evidence type="ECO:0000259" key="5">
    <source>
        <dbReference type="PROSITE" id="PS50931"/>
    </source>
</evidence>
<evidence type="ECO:0000256" key="3">
    <source>
        <dbReference type="ARBA" id="ARBA00023125"/>
    </source>
</evidence>
<dbReference type="Proteomes" id="UP000197097">
    <property type="component" value="Unassembled WGS sequence"/>
</dbReference>
<name>A0A246K591_9SPHN</name>
<comment type="caution">
    <text evidence="6">The sequence shown here is derived from an EMBL/GenBank/DDBJ whole genome shotgun (WGS) entry which is preliminary data.</text>
</comment>
<dbReference type="PANTHER" id="PTHR30419">
    <property type="entry name" value="HTH-TYPE TRANSCRIPTIONAL REGULATOR YBHD"/>
    <property type="match status" value="1"/>
</dbReference>
<dbReference type="PROSITE" id="PS50931">
    <property type="entry name" value="HTH_LYSR"/>
    <property type="match status" value="1"/>
</dbReference>
<dbReference type="PANTHER" id="PTHR30419:SF8">
    <property type="entry name" value="NITROGEN ASSIMILATION TRANSCRIPTIONAL ACTIVATOR-RELATED"/>
    <property type="match status" value="1"/>
</dbReference>
<dbReference type="Gene3D" id="3.40.190.290">
    <property type="match status" value="1"/>
</dbReference>
<dbReference type="EMBL" id="NISJ01000001">
    <property type="protein sequence ID" value="OWR01162.1"/>
    <property type="molecule type" value="Genomic_DNA"/>
</dbReference>
<dbReference type="InterPro" id="IPR036388">
    <property type="entry name" value="WH-like_DNA-bd_sf"/>
</dbReference>
<evidence type="ECO:0000256" key="1">
    <source>
        <dbReference type="ARBA" id="ARBA00009437"/>
    </source>
</evidence>
<proteinExistence type="inferred from homology"/>
<feature type="domain" description="HTH lysR-type" evidence="5">
    <location>
        <begin position="13"/>
        <end position="70"/>
    </location>
</feature>
<dbReference type="InterPro" id="IPR050950">
    <property type="entry name" value="HTH-type_LysR_regulators"/>
</dbReference>
<organism evidence="6 7">
    <name type="scientific">Sphingopyxis witflariensis</name>
    <dbReference type="NCBI Taxonomy" id="173675"/>
    <lineage>
        <taxon>Bacteria</taxon>
        <taxon>Pseudomonadati</taxon>
        <taxon>Pseudomonadota</taxon>
        <taxon>Alphaproteobacteria</taxon>
        <taxon>Sphingomonadales</taxon>
        <taxon>Sphingomonadaceae</taxon>
        <taxon>Sphingopyxis</taxon>
    </lineage>
</organism>
<dbReference type="OrthoDB" id="9806538at2"/>
<evidence type="ECO:0000313" key="7">
    <source>
        <dbReference type="Proteomes" id="UP000197097"/>
    </source>
</evidence>
<keyword evidence="2" id="KW-0805">Transcription regulation</keyword>
<dbReference type="RefSeq" id="WP_088470972.1">
    <property type="nucleotide sequence ID" value="NZ_NISJ01000001.1"/>
</dbReference>
<gene>
    <name evidence="6" type="ORF">CDQ91_01715</name>
</gene>
<dbReference type="FunFam" id="1.10.10.10:FF:000001">
    <property type="entry name" value="LysR family transcriptional regulator"/>
    <property type="match status" value="1"/>
</dbReference>
<dbReference type="InterPro" id="IPR036390">
    <property type="entry name" value="WH_DNA-bd_sf"/>
</dbReference>
<evidence type="ECO:0000256" key="4">
    <source>
        <dbReference type="ARBA" id="ARBA00023163"/>
    </source>
</evidence>
<sequence>MPKFHDNFLLGRLKLRQLRLLTAIADEGTVLKGSQALNIAQPAATKSIKELEDALGVQLFDRSSRGVTPTDFGKVMIKHAKLILTQLRHAGEELQSLEEGLSGRVHVGTLLAASTSLLPRALARLREQRPGIAVTVAEGTIDRLMPALRTGDIDVVLGRLPEYREREGLAQEVLYLDTVSIMVREDHPLAQRAELTLADLVDQAWIMPPTQTSLRRQIDHAFRHEELEPPRDVIESVSILTNHALLRSTDMLAAMPHQVGIGQAGLVALPVTLEGANSRIGATTHANVEMSAAVRYFMGVIHEIAAEIRAEMEQDQEAAVDPRETRRQTR</sequence>
<dbReference type="InterPro" id="IPR005119">
    <property type="entry name" value="LysR_subst-bd"/>
</dbReference>
<dbReference type="PRINTS" id="PR00039">
    <property type="entry name" value="HTHLYSR"/>
</dbReference>
<protein>
    <submittedName>
        <fullName evidence="6">LysR family transcriptional regulator</fullName>
    </submittedName>
</protein>
<dbReference type="GO" id="GO:0003677">
    <property type="term" value="F:DNA binding"/>
    <property type="evidence" value="ECO:0007669"/>
    <property type="project" value="UniProtKB-KW"/>
</dbReference>
<evidence type="ECO:0000313" key="6">
    <source>
        <dbReference type="EMBL" id="OWR01162.1"/>
    </source>
</evidence>
<dbReference type="GO" id="GO:0005829">
    <property type="term" value="C:cytosol"/>
    <property type="evidence" value="ECO:0007669"/>
    <property type="project" value="TreeGrafter"/>
</dbReference>
<accession>A0A246K591</accession>
<dbReference type="Gene3D" id="1.10.10.10">
    <property type="entry name" value="Winged helix-like DNA-binding domain superfamily/Winged helix DNA-binding domain"/>
    <property type="match status" value="1"/>
</dbReference>
<dbReference type="SUPFAM" id="SSF46785">
    <property type="entry name" value="Winged helix' DNA-binding domain"/>
    <property type="match status" value="1"/>
</dbReference>
<dbReference type="InterPro" id="IPR000847">
    <property type="entry name" value="LysR_HTH_N"/>
</dbReference>
<dbReference type="SUPFAM" id="SSF53850">
    <property type="entry name" value="Periplasmic binding protein-like II"/>
    <property type="match status" value="1"/>
</dbReference>
<dbReference type="AlphaFoldDB" id="A0A246K591"/>
<keyword evidence="3" id="KW-0238">DNA-binding</keyword>
<dbReference type="Pfam" id="PF00126">
    <property type="entry name" value="HTH_1"/>
    <property type="match status" value="1"/>
</dbReference>
<reference evidence="6 7" key="1">
    <citation type="journal article" date="2002" name="Int. J. Syst. Evol. Microbiol.">
        <title>Sphingopyxis witflariensis sp. nov., isolated from activated sludge.</title>
        <authorList>
            <person name="Kampfer P."/>
            <person name="Witzenberger R."/>
            <person name="Denner E.B."/>
            <person name="Busse H.J."/>
            <person name="Neef A."/>
        </authorList>
    </citation>
    <scope>NUCLEOTIDE SEQUENCE [LARGE SCALE GENOMIC DNA]</scope>
    <source>
        <strain evidence="6 7">DSM 14551</strain>
    </source>
</reference>
<evidence type="ECO:0000256" key="2">
    <source>
        <dbReference type="ARBA" id="ARBA00023015"/>
    </source>
</evidence>
<dbReference type="GO" id="GO:0003700">
    <property type="term" value="F:DNA-binding transcription factor activity"/>
    <property type="evidence" value="ECO:0007669"/>
    <property type="project" value="InterPro"/>
</dbReference>